<gene>
    <name evidence="1" type="ORF">BGTH12_LOCUS7869</name>
</gene>
<evidence type="ECO:0000313" key="1">
    <source>
        <dbReference type="EMBL" id="CAD6506511.1"/>
    </source>
</evidence>
<sequence length="33" mass="4057">MVTRCLTNQWTMTQIRHMHRFTVGLFVEPRRIP</sequence>
<dbReference type="AlphaFoldDB" id="A0A9W4GIQ3"/>
<comment type="caution">
    <text evidence="1">The sequence shown here is derived from an EMBL/GenBank/DDBJ whole genome shotgun (WGS) entry which is preliminary data.</text>
</comment>
<accession>A0A9W4GIQ3</accession>
<dbReference type="Proteomes" id="UP000683417">
    <property type="component" value="Unassembled WGS sequence"/>
</dbReference>
<protein>
    <submittedName>
        <fullName evidence="1">BgTH12-07738</fullName>
    </submittedName>
</protein>
<organism evidence="1 2">
    <name type="scientific">Blumeria graminis f. sp. triticale</name>
    <dbReference type="NCBI Taxonomy" id="1689686"/>
    <lineage>
        <taxon>Eukaryota</taxon>
        <taxon>Fungi</taxon>
        <taxon>Dikarya</taxon>
        <taxon>Ascomycota</taxon>
        <taxon>Pezizomycotina</taxon>
        <taxon>Leotiomycetes</taxon>
        <taxon>Erysiphales</taxon>
        <taxon>Erysiphaceae</taxon>
        <taxon>Blumeria</taxon>
    </lineage>
</organism>
<proteinExistence type="predicted"/>
<name>A0A9W4GIQ3_BLUGR</name>
<evidence type="ECO:0000313" key="2">
    <source>
        <dbReference type="Proteomes" id="UP000683417"/>
    </source>
</evidence>
<dbReference type="EMBL" id="CAJHIT010000011">
    <property type="protein sequence ID" value="CAD6506511.1"/>
    <property type="molecule type" value="Genomic_DNA"/>
</dbReference>
<reference evidence="1" key="1">
    <citation type="submission" date="2020-10" db="EMBL/GenBank/DDBJ databases">
        <authorList>
            <person name="Muller C M."/>
        </authorList>
    </citation>
    <scope>NUCLEOTIDE SEQUENCE</scope>
    <source>
        <strain evidence="1">THUN-12</strain>
    </source>
</reference>